<evidence type="ECO:0000313" key="2">
    <source>
        <dbReference type="EMBL" id="KAF6742274.1"/>
    </source>
</evidence>
<protein>
    <submittedName>
        <fullName evidence="2">Uncharacterized protein</fullName>
    </submittedName>
</protein>
<comment type="caution">
    <text evidence="2">The sequence shown here is derived from an EMBL/GenBank/DDBJ whole genome shotgun (WGS) entry which is preliminary data.</text>
</comment>
<accession>A0A8H6H8C3</accession>
<organism evidence="2 3">
    <name type="scientific">Ephemerocybe angulata</name>
    <dbReference type="NCBI Taxonomy" id="980116"/>
    <lineage>
        <taxon>Eukaryota</taxon>
        <taxon>Fungi</taxon>
        <taxon>Dikarya</taxon>
        <taxon>Basidiomycota</taxon>
        <taxon>Agaricomycotina</taxon>
        <taxon>Agaricomycetes</taxon>
        <taxon>Agaricomycetidae</taxon>
        <taxon>Agaricales</taxon>
        <taxon>Agaricineae</taxon>
        <taxon>Psathyrellaceae</taxon>
        <taxon>Ephemerocybe</taxon>
    </lineage>
</organism>
<evidence type="ECO:0000313" key="3">
    <source>
        <dbReference type="Proteomes" id="UP000521943"/>
    </source>
</evidence>
<feature type="region of interest" description="Disordered" evidence="1">
    <location>
        <begin position="42"/>
        <end position="92"/>
    </location>
</feature>
<feature type="non-terminal residue" evidence="2">
    <location>
        <position position="113"/>
    </location>
</feature>
<reference evidence="2 3" key="1">
    <citation type="submission" date="2020-07" db="EMBL/GenBank/DDBJ databases">
        <title>Comparative genomics of pyrophilous fungi reveals a link between fire events and developmental genes.</title>
        <authorList>
            <consortium name="DOE Joint Genome Institute"/>
            <person name="Steindorff A.S."/>
            <person name="Carver A."/>
            <person name="Calhoun S."/>
            <person name="Stillman K."/>
            <person name="Liu H."/>
            <person name="Lipzen A."/>
            <person name="Pangilinan J."/>
            <person name="Labutti K."/>
            <person name="Bruns T.D."/>
            <person name="Grigoriev I.V."/>
        </authorList>
    </citation>
    <scope>NUCLEOTIDE SEQUENCE [LARGE SCALE GENOMIC DNA]</scope>
    <source>
        <strain evidence="2 3">CBS 144469</strain>
    </source>
</reference>
<name>A0A8H6H8C3_9AGAR</name>
<feature type="region of interest" description="Disordered" evidence="1">
    <location>
        <begin position="1"/>
        <end position="25"/>
    </location>
</feature>
<dbReference type="Proteomes" id="UP000521943">
    <property type="component" value="Unassembled WGS sequence"/>
</dbReference>
<dbReference type="EMBL" id="JACGCI010000190">
    <property type="protein sequence ID" value="KAF6742274.1"/>
    <property type="molecule type" value="Genomic_DNA"/>
</dbReference>
<feature type="compositionally biased region" description="Basic and acidic residues" evidence="1">
    <location>
        <begin position="1"/>
        <end position="12"/>
    </location>
</feature>
<proteinExistence type="predicted"/>
<keyword evidence="3" id="KW-1185">Reference proteome</keyword>
<gene>
    <name evidence="2" type="ORF">DFP72DRAFT_1179362</name>
</gene>
<feature type="compositionally biased region" description="Basic and acidic residues" evidence="1">
    <location>
        <begin position="42"/>
        <end position="56"/>
    </location>
</feature>
<evidence type="ECO:0000256" key="1">
    <source>
        <dbReference type="SAM" id="MobiDB-lite"/>
    </source>
</evidence>
<sequence>DRGDHVDRRDRGACAPHLDHNHHHRRERLSAIAISEGRIVDEERSRAARTGSHKDGAACADSGHPTFPPNSAEGLGFKTPPVSKRIGPTRRCEGPDWARRFWDSKEVWGTGDG</sequence>
<dbReference type="AlphaFoldDB" id="A0A8H6H8C3"/>